<dbReference type="PANTHER" id="PTHR24256">
    <property type="entry name" value="TRYPTASE-RELATED"/>
    <property type="match status" value="1"/>
</dbReference>
<evidence type="ECO:0000313" key="13">
    <source>
        <dbReference type="EnsemblMetazoa" id="AATE012772-PA.1"/>
    </source>
</evidence>
<dbReference type="PROSITE" id="PS50240">
    <property type="entry name" value="TRYPSIN_DOM"/>
    <property type="match status" value="2"/>
</dbReference>
<comment type="subcellular location">
    <subcellularLocation>
        <location evidence="1">Secreted</location>
    </subcellularLocation>
</comment>
<evidence type="ECO:0000256" key="3">
    <source>
        <dbReference type="ARBA" id="ARBA00022588"/>
    </source>
</evidence>
<dbReference type="Gene3D" id="2.40.10.10">
    <property type="entry name" value="Trypsin-like serine proteases"/>
    <property type="match status" value="2"/>
</dbReference>
<evidence type="ECO:0000256" key="10">
    <source>
        <dbReference type="ARBA" id="ARBA00023180"/>
    </source>
</evidence>
<reference evidence="13" key="1">
    <citation type="submission" date="2022-08" db="UniProtKB">
        <authorList>
            <consortium name="EnsemblMetazoa"/>
        </authorList>
    </citation>
    <scope>IDENTIFICATION</scope>
    <source>
        <strain evidence="13">EBRO</strain>
    </source>
</reference>
<dbReference type="GO" id="GO:0006508">
    <property type="term" value="P:proteolysis"/>
    <property type="evidence" value="ECO:0007669"/>
    <property type="project" value="UniProtKB-KW"/>
</dbReference>
<protein>
    <recommendedName>
        <fullName evidence="12">Peptidase S1 domain-containing protein</fullName>
    </recommendedName>
</protein>
<name>A0A182J7D8_ANOAO</name>
<evidence type="ECO:0000256" key="6">
    <source>
        <dbReference type="ARBA" id="ARBA00022801"/>
    </source>
</evidence>
<dbReference type="InterPro" id="IPR009003">
    <property type="entry name" value="Peptidase_S1_PA"/>
</dbReference>
<proteinExistence type="inferred from homology"/>
<dbReference type="InterPro" id="IPR001254">
    <property type="entry name" value="Trypsin_dom"/>
</dbReference>
<dbReference type="GO" id="GO:0045087">
    <property type="term" value="P:innate immune response"/>
    <property type="evidence" value="ECO:0007669"/>
    <property type="project" value="UniProtKB-KW"/>
</dbReference>
<keyword evidence="2" id="KW-0964">Secreted</keyword>
<dbReference type="EMBL" id="AXCP01009441">
    <property type="status" value="NOT_ANNOTATED_CDS"/>
    <property type="molecule type" value="Genomic_DNA"/>
</dbReference>
<dbReference type="GO" id="GO:0005576">
    <property type="term" value="C:extracellular region"/>
    <property type="evidence" value="ECO:0007669"/>
    <property type="project" value="UniProtKB-SubCell"/>
</dbReference>
<feature type="domain" description="Peptidase S1" evidence="12">
    <location>
        <begin position="58"/>
        <end position="276"/>
    </location>
</feature>
<evidence type="ECO:0000256" key="5">
    <source>
        <dbReference type="ARBA" id="ARBA00022729"/>
    </source>
</evidence>
<keyword evidence="6" id="KW-0378">Hydrolase</keyword>
<dbReference type="SMART" id="SM00020">
    <property type="entry name" value="Tryp_SPc"/>
    <property type="match status" value="2"/>
</dbReference>
<dbReference type="InterPro" id="IPR018114">
    <property type="entry name" value="TRYPSIN_HIS"/>
</dbReference>
<dbReference type="PROSITE" id="PS51257">
    <property type="entry name" value="PROKAR_LIPOPROTEIN"/>
    <property type="match status" value="1"/>
</dbReference>
<accession>A0A182J7D8</accession>
<evidence type="ECO:0000256" key="2">
    <source>
        <dbReference type="ARBA" id="ARBA00022525"/>
    </source>
</evidence>
<dbReference type="EnsemblMetazoa" id="AATE012772-RA">
    <property type="protein sequence ID" value="AATE012772-PA.1"/>
    <property type="gene ID" value="AATE012772"/>
</dbReference>
<dbReference type="InterPro" id="IPR051487">
    <property type="entry name" value="Ser/Thr_Proteases_Immune/Dev"/>
</dbReference>
<dbReference type="CDD" id="cd00190">
    <property type="entry name" value="Tryp_SPc"/>
    <property type="match status" value="2"/>
</dbReference>
<dbReference type="STRING" id="41427.A0A182J7D8"/>
<evidence type="ECO:0000259" key="12">
    <source>
        <dbReference type="PROSITE" id="PS50240"/>
    </source>
</evidence>
<keyword evidence="5" id="KW-0732">Signal</keyword>
<feature type="domain" description="Peptidase S1" evidence="12">
    <location>
        <begin position="278"/>
        <end position="519"/>
    </location>
</feature>
<dbReference type="EMBL" id="AXCP01009440">
    <property type="status" value="NOT_ANNOTATED_CDS"/>
    <property type="molecule type" value="Genomic_DNA"/>
</dbReference>
<dbReference type="InterPro" id="IPR043504">
    <property type="entry name" value="Peptidase_S1_PA_chymotrypsin"/>
</dbReference>
<dbReference type="GO" id="GO:0004252">
    <property type="term" value="F:serine-type endopeptidase activity"/>
    <property type="evidence" value="ECO:0007669"/>
    <property type="project" value="InterPro"/>
</dbReference>
<keyword evidence="4" id="KW-0645">Protease</keyword>
<dbReference type="FunFam" id="2.40.10.10:FF:000068">
    <property type="entry name" value="transmembrane protease serine 2"/>
    <property type="match status" value="1"/>
</dbReference>
<dbReference type="FunFam" id="2.40.10.10:FF:000034">
    <property type="entry name" value="Eupolytin"/>
    <property type="match status" value="1"/>
</dbReference>
<dbReference type="PROSITE" id="PS00134">
    <property type="entry name" value="TRYPSIN_HIS"/>
    <property type="match status" value="1"/>
</dbReference>
<keyword evidence="3" id="KW-0399">Innate immunity</keyword>
<keyword evidence="9" id="KW-1015">Disulfide bond</keyword>
<sequence length="524" mass="56135">MKYLHVVLCLALVSCSYAAWVDIDWSQVRPIEEFDHYRARLLVSQIAVSRPTSPNRRVVNGQEATPGQFPYQVALLGEFNLGIGLCGASVITQNYVLTAAHCVHSGTSSNTPIVGGVAIMGAHNRIEEEPSQQRITFTSSGIIGHPGYDLFTVRHDIAVVRLDEPIQYTDRIQPIRLPARSDTRLFAGFIGTVSGFGIYDTANPRLSDVLNYAANPVMTNADCLAQWSPELIEDQNICHSGDGGRAACNSDSGGPLTVQDNGSLLVGVVSFGSATGRVVNGQEASPGQFPYQVALLGEFNLGIGLCGATVITQNYVLTAAHCVHSGTSSNTPIVGGVAIMGAHNRIEEEPSQQRITFTSSGIIGHPGYDLFTVRHDIAVVRLDETIQYTDRIQPIRLPARSDTRLFAGFIGTVSGFGIYDTANPRLSDVLNYAINPVMTNADCLAQWSPELIEDQNICQSGDGARSSCNSDSGGPLTVQDNGSLQVGIVSFGTAACDSGVASVFVRVSYYLEWIEANSDFVADP</sequence>
<dbReference type="AlphaFoldDB" id="A0A182J7D8"/>
<evidence type="ECO:0000256" key="1">
    <source>
        <dbReference type="ARBA" id="ARBA00004613"/>
    </source>
</evidence>
<dbReference type="PRINTS" id="PR00722">
    <property type="entry name" value="CHYMOTRYPSIN"/>
</dbReference>
<dbReference type="VEuPathDB" id="VectorBase:AATE012772"/>
<evidence type="ECO:0000256" key="4">
    <source>
        <dbReference type="ARBA" id="ARBA00022670"/>
    </source>
</evidence>
<evidence type="ECO:0000256" key="7">
    <source>
        <dbReference type="ARBA" id="ARBA00022825"/>
    </source>
</evidence>
<keyword evidence="8" id="KW-0391">Immunity</keyword>
<keyword evidence="10" id="KW-0325">Glycoprotein</keyword>
<comment type="similarity">
    <text evidence="11">Belongs to the peptidase S1 family. CLIP subfamily.</text>
</comment>
<evidence type="ECO:0000256" key="11">
    <source>
        <dbReference type="ARBA" id="ARBA00024195"/>
    </source>
</evidence>
<keyword evidence="7" id="KW-0720">Serine protease</keyword>
<dbReference type="SUPFAM" id="SSF50494">
    <property type="entry name" value="Trypsin-like serine proteases"/>
    <property type="match status" value="2"/>
</dbReference>
<evidence type="ECO:0000256" key="9">
    <source>
        <dbReference type="ARBA" id="ARBA00023157"/>
    </source>
</evidence>
<evidence type="ECO:0000256" key="8">
    <source>
        <dbReference type="ARBA" id="ARBA00022859"/>
    </source>
</evidence>
<organism evidence="13">
    <name type="scientific">Anopheles atroparvus</name>
    <name type="common">European mosquito</name>
    <dbReference type="NCBI Taxonomy" id="41427"/>
    <lineage>
        <taxon>Eukaryota</taxon>
        <taxon>Metazoa</taxon>
        <taxon>Ecdysozoa</taxon>
        <taxon>Arthropoda</taxon>
        <taxon>Hexapoda</taxon>
        <taxon>Insecta</taxon>
        <taxon>Pterygota</taxon>
        <taxon>Neoptera</taxon>
        <taxon>Endopterygota</taxon>
        <taxon>Diptera</taxon>
        <taxon>Nematocera</taxon>
        <taxon>Culicoidea</taxon>
        <taxon>Culicidae</taxon>
        <taxon>Anophelinae</taxon>
        <taxon>Anopheles</taxon>
    </lineage>
</organism>
<dbReference type="InterPro" id="IPR001314">
    <property type="entry name" value="Peptidase_S1A"/>
</dbReference>
<dbReference type="Pfam" id="PF00089">
    <property type="entry name" value="Trypsin"/>
    <property type="match status" value="2"/>
</dbReference>